<dbReference type="EMBL" id="BEGY01000024">
    <property type="protein sequence ID" value="GAX77336.1"/>
    <property type="molecule type" value="Genomic_DNA"/>
</dbReference>
<dbReference type="STRING" id="1157962.A0A250X2Q5"/>
<dbReference type="GO" id="GO:0016887">
    <property type="term" value="F:ATP hydrolysis activity"/>
    <property type="evidence" value="ECO:0007669"/>
    <property type="project" value="InterPro"/>
</dbReference>
<organism evidence="6 7">
    <name type="scientific">Chlamydomonas eustigma</name>
    <dbReference type="NCBI Taxonomy" id="1157962"/>
    <lineage>
        <taxon>Eukaryota</taxon>
        <taxon>Viridiplantae</taxon>
        <taxon>Chlorophyta</taxon>
        <taxon>core chlorophytes</taxon>
        <taxon>Chlorophyceae</taxon>
        <taxon>CS clade</taxon>
        <taxon>Chlamydomonadales</taxon>
        <taxon>Chlamydomonadaceae</taxon>
        <taxon>Chlamydomonas</taxon>
    </lineage>
</organism>
<dbReference type="SMART" id="SM00382">
    <property type="entry name" value="AAA"/>
    <property type="match status" value="2"/>
</dbReference>
<keyword evidence="7" id="KW-1185">Reference proteome</keyword>
<comment type="caution">
    <text evidence="6">The sequence shown here is derived from an EMBL/GenBank/DDBJ whole genome shotgun (WGS) entry which is preliminary data.</text>
</comment>
<feature type="region of interest" description="Disordered" evidence="4">
    <location>
        <begin position="466"/>
        <end position="513"/>
    </location>
</feature>
<feature type="compositionally biased region" description="Low complexity" evidence="4">
    <location>
        <begin position="501"/>
        <end position="513"/>
    </location>
</feature>
<dbReference type="InterPro" id="IPR027417">
    <property type="entry name" value="P-loop_NTPase"/>
</dbReference>
<feature type="region of interest" description="Disordered" evidence="4">
    <location>
        <begin position="336"/>
        <end position="359"/>
    </location>
</feature>
<accession>A0A250X2Q5</accession>
<dbReference type="Gene3D" id="3.40.50.300">
    <property type="entry name" value="P-loop containing nucleotide triphosphate hydrolases"/>
    <property type="match status" value="3"/>
</dbReference>
<name>A0A250X2Q5_9CHLO</name>
<evidence type="ECO:0000256" key="4">
    <source>
        <dbReference type="SAM" id="MobiDB-lite"/>
    </source>
</evidence>
<feature type="domain" description="AAA+ ATPase" evidence="5">
    <location>
        <begin position="840"/>
        <end position="1093"/>
    </location>
</feature>
<dbReference type="Proteomes" id="UP000232323">
    <property type="component" value="Unassembled WGS sequence"/>
</dbReference>
<evidence type="ECO:0000259" key="5">
    <source>
        <dbReference type="SMART" id="SM00382"/>
    </source>
</evidence>
<dbReference type="PANTHER" id="PTHR11638:SF18">
    <property type="entry name" value="HEAT SHOCK PROTEIN 104"/>
    <property type="match status" value="1"/>
</dbReference>
<dbReference type="InterPro" id="IPR003593">
    <property type="entry name" value="AAA+_ATPase"/>
</dbReference>
<dbReference type="GO" id="GO:0005524">
    <property type="term" value="F:ATP binding"/>
    <property type="evidence" value="ECO:0007669"/>
    <property type="project" value="UniProtKB-KW"/>
</dbReference>
<dbReference type="OrthoDB" id="47330at2759"/>
<dbReference type="InterPro" id="IPR041546">
    <property type="entry name" value="ClpA/ClpB_AAA_lid"/>
</dbReference>
<keyword evidence="1" id="KW-0677">Repeat</keyword>
<reference evidence="6 7" key="1">
    <citation type="submission" date="2017-08" db="EMBL/GenBank/DDBJ databases">
        <title>Acidophilic green algal genome provides insights into adaptation to an acidic environment.</title>
        <authorList>
            <person name="Hirooka S."/>
            <person name="Hirose Y."/>
            <person name="Kanesaki Y."/>
            <person name="Higuchi S."/>
            <person name="Fujiwara T."/>
            <person name="Onuma R."/>
            <person name="Era A."/>
            <person name="Ohbayashi R."/>
            <person name="Uzuka A."/>
            <person name="Nozaki H."/>
            <person name="Yoshikawa H."/>
            <person name="Miyagishima S.Y."/>
        </authorList>
    </citation>
    <scope>NUCLEOTIDE SEQUENCE [LARGE SCALE GENOMIC DNA]</scope>
    <source>
        <strain evidence="6 7">NIES-2499</strain>
    </source>
</reference>
<keyword evidence="3" id="KW-0067">ATP-binding</keyword>
<evidence type="ECO:0000256" key="2">
    <source>
        <dbReference type="ARBA" id="ARBA00022741"/>
    </source>
</evidence>
<dbReference type="CDD" id="cd19499">
    <property type="entry name" value="RecA-like_ClpB_Hsp104-like"/>
    <property type="match status" value="1"/>
</dbReference>
<dbReference type="AlphaFoldDB" id="A0A250X2Q5"/>
<dbReference type="CDD" id="cd00009">
    <property type="entry name" value="AAA"/>
    <property type="match status" value="1"/>
</dbReference>
<evidence type="ECO:0000256" key="3">
    <source>
        <dbReference type="ARBA" id="ARBA00022840"/>
    </source>
</evidence>
<evidence type="ECO:0000256" key="1">
    <source>
        <dbReference type="ARBA" id="ARBA00022737"/>
    </source>
</evidence>
<feature type="region of interest" description="Disordered" evidence="4">
    <location>
        <begin position="575"/>
        <end position="596"/>
    </location>
</feature>
<dbReference type="GO" id="GO:0034605">
    <property type="term" value="P:cellular response to heat"/>
    <property type="evidence" value="ECO:0007669"/>
    <property type="project" value="TreeGrafter"/>
</dbReference>
<dbReference type="Pfam" id="PF07724">
    <property type="entry name" value="AAA_2"/>
    <property type="match status" value="1"/>
</dbReference>
<dbReference type="PANTHER" id="PTHR11638">
    <property type="entry name" value="ATP-DEPENDENT CLP PROTEASE"/>
    <property type="match status" value="1"/>
</dbReference>
<dbReference type="Pfam" id="PF00004">
    <property type="entry name" value="AAA"/>
    <property type="match status" value="1"/>
</dbReference>
<protein>
    <recommendedName>
        <fullName evidence="5">AAA+ ATPase domain-containing protein</fullName>
    </recommendedName>
</protein>
<dbReference type="Pfam" id="PF17871">
    <property type="entry name" value="AAA_lid_9"/>
    <property type="match status" value="1"/>
</dbReference>
<proteinExistence type="predicted"/>
<gene>
    <name evidence="6" type="ORF">CEUSTIGMA_g4782.t1</name>
</gene>
<evidence type="ECO:0000313" key="6">
    <source>
        <dbReference type="EMBL" id="GAX77336.1"/>
    </source>
</evidence>
<sequence>MSRCDSLRISRAWGQLLPLCRTNSLWIHTNTCAKEIEDSISDPKETSTSRRSRNLSKSALSQFGHDLTEDARLGLLDPCIGRQDVIQRALQVLLRRSKNNPILTGEAGVGKTAIVEGVAQLLITPLAPPGLQRRRVISLDLTALISGSTYRGEFEERLHQIVKEVQAAKGSIILFIDEIHQLVGAGASEGALSAANILKPSLARGNLQCIGATTLDEYRENFEKDPALARRFQPVLVEEPSVQDSLTLLQGLAPRYETFHGVTFTREALKSAVEGAARYIPDRRLPDSAIDVIDEAASRVVLLNSAACGSISLHQRPTTRGAGADRANEHLYTAGHDEDHSLRGSLTQQEEFSHHSQEANGTFQERLVQFAQQTGQVSRGSASFPSSSWLKIHHDTTADPHVPMQQVQQSEVHCSNHSSNRFNEPPTYVHPMQFNGSSSPAASCANHNTHTGSPAIPSACISGKIQSPHVHTPAPDISQLLHPSHLDPPVSAASAGRSDLDPPVSAGGSDGSVASAIQDWDGWVSSQGWWGSQEARRQQLLHWFGATPSEPQPGPAGHRQTTEERLRVSLAMNGRGMHRNDPQCSLKNAGEGAWAPQSINSRGRTIEERPCPHCGTLVQASPVMLRLRCPSCSTRFLNMAPEKLQIGASLLLNSSTSAFPLKPPPSPPLYCSQSAVASTSSSSSSSSVPVPHAVAARVSTAHQFHSQIHRTKTESPPLESMFTLEDAKAQSAFETLQQVAETPNEGRRPLVVEEQDVLDVMATLSGVPAARLSKHSQLKALQRLEIELGNVVKGQSEAVKSDIRKNALGQVICLGIRAWRLGLSDFSSSLNSHHRQSSRAGLSLVLSGPEGVGKTTACQEIARFLFPDSHLDARSGQVHSSGRGHMLRLQMSEYAERSSISRLIGAPPGYIGHGRGGLLTSALRLRPGQVVVFEDVDKAHPEVVEILQKVVEEGQLTDSDGKTASFRNAVVIFSLSCKSHGQMAGIESQKFVSSSQSCWNAAHQKIKGVANDSDGVKSFIYNSVTSQTAAAHLRSEATATEAMAIDSASSQQTAGIKGYSFGGALSSATNSTSPTLQGLMAAVDVVVPFSHMSSDAGMEVVEMQLAQLRDQVQMMYHQVSEVTWTHDVVRLLSEQGRSSTHGLKPLVGIIRQHILAPIAESLSLHAYPVYTSHSGGDNEETSRDFKCAFSIELKDNDSLIVNLVPHF</sequence>
<dbReference type="SUPFAM" id="SSF52540">
    <property type="entry name" value="P-loop containing nucleoside triphosphate hydrolases"/>
    <property type="match status" value="2"/>
</dbReference>
<dbReference type="GO" id="GO:0005737">
    <property type="term" value="C:cytoplasm"/>
    <property type="evidence" value="ECO:0007669"/>
    <property type="project" value="TreeGrafter"/>
</dbReference>
<dbReference type="InterPro" id="IPR003959">
    <property type="entry name" value="ATPase_AAA_core"/>
</dbReference>
<keyword evidence="2" id="KW-0547">Nucleotide-binding</keyword>
<evidence type="ECO:0000313" key="7">
    <source>
        <dbReference type="Proteomes" id="UP000232323"/>
    </source>
</evidence>
<dbReference type="InterPro" id="IPR050130">
    <property type="entry name" value="ClpA_ClpB"/>
</dbReference>
<feature type="domain" description="AAA+ ATPase" evidence="5">
    <location>
        <begin position="97"/>
        <end position="242"/>
    </location>
</feature>